<dbReference type="InterPro" id="IPR030817">
    <property type="entry name" value="Myo_inos_IolD"/>
</dbReference>
<dbReference type="GO" id="GO:0016823">
    <property type="term" value="F:hydrolase activity, acting on acid carbon-carbon bonds, in ketonic substances"/>
    <property type="evidence" value="ECO:0007669"/>
    <property type="project" value="InterPro"/>
</dbReference>
<gene>
    <name evidence="7" type="primary">iolD</name>
    <name evidence="7" type="ORF">C1631_021115</name>
</gene>
<keyword evidence="7" id="KW-0378">Hydrolase</keyword>
<dbReference type="Pfam" id="PF02776">
    <property type="entry name" value="TPP_enzyme_N"/>
    <property type="match status" value="1"/>
</dbReference>
<evidence type="ECO:0000256" key="3">
    <source>
        <dbReference type="RuleBase" id="RU362132"/>
    </source>
</evidence>
<comment type="similarity">
    <text evidence="1 3">Belongs to the TPP enzyme family.</text>
</comment>
<dbReference type="InterPro" id="IPR045229">
    <property type="entry name" value="TPP_enz"/>
</dbReference>
<evidence type="ECO:0000256" key="1">
    <source>
        <dbReference type="ARBA" id="ARBA00007812"/>
    </source>
</evidence>
<dbReference type="RefSeq" id="WP_103247663.1">
    <property type="nucleotide sequence ID" value="NZ_PPED02000006.1"/>
</dbReference>
<dbReference type="SUPFAM" id="SSF52467">
    <property type="entry name" value="DHS-like NAD/FAD-binding domain"/>
    <property type="match status" value="1"/>
</dbReference>
<dbReference type="AlphaFoldDB" id="A0A316WUL1"/>
<sequence>MDTKKLTVAQATIEFLKNQYTKRDDREQPFFAGCFGIFGHGNVAGLGEALKQNPDFKYYQTRHEQAMVHTAAAYAKMKNRLQTFACTTSIGPGALNMITAAAGATINRLPVLLLPGDFFATRSASPLLQQLESSQTQDISVNDCFKPISKYWDRVQRPEQLTSSLLEAMRVLTSPAETGAVTIALPHDVQTEAYNFPVQLFEKRIWYIPRPLPDFQLLQYAVNLIKKSKKPMLVAGGGVIYSEAEKELQSFAEQLGIPVVETYAGKGSLHYQHPLNLGALGGTGTKGANKIAEEADLVIGIGTRYGDFMSASKSAWKNPDVIFININITEIDVFKHSALPLQGDARETLKALREVLGDYHTEENYIQKIHSYHSEWDSIVTKAYSCENPDQPVQAEYIGALNNFIDDKDVVLCAAGSLPGDLHKLWRTKSSKGFHLEYGNSCMGYEIPGGLGAKMAAPDREIYVMCGDATYLMMPSDLITTLQEGYKITIILINNSGYASIGGLSQSVGEGGFGTYFNFRNKETGQLDGPPLMTDLAKNAESLGAIVFRPKNIEEFKDSLTKARSNTETTVIYVETIRDRKLQGYAYSWWEVPIPETSVFPEVIEARKEYELNKKQQRQYIKPNQYK</sequence>
<dbReference type="InterPro" id="IPR012001">
    <property type="entry name" value="Thiamin_PyroP_enz_TPP-bd_dom"/>
</dbReference>
<dbReference type="Pfam" id="PF02775">
    <property type="entry name" value="TPP_enzyme_C"/>
    <property type="match status" value="1"/>
</dbReference>
<dbReference type="Gene3D" id="3.40.50.970">
    <property type="match status" value="2"/>
</dbReference>
<dbReference type="InterPro" id="IPR029035">
    <property type="entry name" value="DHS-like_NAD/FAD-binding_dom"/>
</dbReference>
<evidence type="ECO:0000313" key="7">
    <source>
        <dbReference type="EMBL" id="PWN65104.1"/>
    </source>
</evidence>
<evidence type="ECO:0000256" key="2">
    <source>
        <dbReference type="ARBA" id="ARBA00023052"/>
    </source>
</evidence>
<feature type="domain" description="Thiamine pyrophosphate enzyme N-terminal TPP-binding" evidence="6">
    <location>
        <begin position="34"/>
        <end position="122"/>
    </location>
</feature>
<dbReference type="PANTHER" id="PTHR18968">
    <property type="entry name" value="THIAMINE PYROPHOSPHATE ENZYMES"/>
    <property type="match status" value="1"/>
</dbReference>
<feature type="domain" description="Thiamine pyrophosphate enzyme central" evidence="4">
    <location>
        <begin position="219"/>
        <end position="352"/>
    </location>
</feature>
<keyword evidence="8" id="KW-1185">Reference proteome</keyword>
<dbReference type="Proteomes" id="UP000236594">
    <property type="component" value="Unassembled WGS sequence"/>
</dbReference>
<organism evidence="7 8">
    <name type="scientific">Chryseobacterium phosphatilyticum</name>
    <dbReference type="NCBI Taxonomy" id="475075"/>
    <lineage>
        <taxon>Bacteria</taxon>
        <taxon>Pseudomonadati</taxon>
        <taxon>Bacteroidota</taxon>
        <taxon>Flavobacteriia</taxon>
        <taxon>Flavobacteriales</taxon>
        <taxon>Weeksellaceae</taxon>
        <taxon>Chryseobacterium group</taxon>
        <taxon>Chryseobacterium</taxon>
    </lineage>
</organism>
<dbReference type="SUPFAM" id="SSF52518">
    <property type="entry name" value="Thiamin diphosphate-binding fold (THDP-binding)"/>
    <property type="match status" value="2"/>
</dbReference>
<evidence type="ECO:0000259" key="6">
    <source>
        <dbReference type="Pfam" id="PF02776"/>
    </source>
</evidence>
<dbReference type="InterPro" id="IPR012000">
    <property type="entry name" value="Thiamin_PyroP_enz_cen_dom"/>
</dbReference>
<reference evidence="7 8" key="1">
    <citation type="submission" date="2018-04" db="EMBL/GenBank/DDBJ databases">
        <title>Draft Genome Sequence of Phosphate-Solubilizing Chryseobacterium sp. ISE14 that is a Biocontrol and Plant Growth-Promoting Rhizobacterium Isolated from Cucumber.</title>
        <authorList>
            <person name="Jeong J.-J."/>
            <person name="Sang M.K."/>
            <person name="Choi I.-G."/>
            <person name="Kim K.D."/>
        </authorList>
    </citation>
    <scope>NUCLEOTIDE SEQUENCE [LARGE SCALE GENOMIC DNA]</scope>
    <source>
        <strain evidence="7 8">ISE14</strain>
    </source>
</reference>
<dbReference type="Pfam" id="PF00205">
    <property type="entry name" value="TPP_enzyme_M"/>
    <property type="match status" value="1"/>
</dbReference>
<dbReference type="GO" id="GO:0009097">
    <property type="term" value="P:isoleucine biosynthetic process"/>
    <property type="evidence" value="ECO:0007669"/>
    <property type="project" value="TreeGrafter"/>
</dbReference>
<feature type="domain" description="Thiamine pyrophosphate enzyme TPP-binding" evidence="5">
    <location>
        <begin position="415"/>
        <end position="573"/>
    </location>
</feature>
<name>A0A316WUL1_9FLAO</name>
<dbReference type="GO" id="GO:0019310">
    <property type="term" value="P:inositol catabolic process"/>
    <property type="evidence" value="ECO:0007669"/>
    <property type="project" value="InterPro"/>
</dbReference>
<dbReference type="NCBIfam" id="TIGR04377">
    <property type="entry name" value="myo_inos_iolD"/>
    <property type="match status" value="1"/>
</dbReference>
<protein>
    <submittedName>
        <fullName evidence="7">3D-(3,5/4)-trihydroxycyclohexane-1,2-dione acylhydrolase (Decyclizing)</fullName>
    </submittedName>
</protein>
<dbReference type="OrthoDB" id="4494979at2"/>
<dbReference type="GO" id="GO:0003984">
    <property type="term" value="F:acetolactate synthase activity"/>
    <property type="evidence" value="ECO:0007669"/>
    <property type="project" value="TreeGrafter"/>
</dbReference>
<dbReference type="InterPro" id="IPR029061">
    <property type="entry name" value="THDP-binding"/>
</dbReference>
<dbReference type="GO" id="GO:0000287">
    <property type="term" value="F:magnesium ion binding"/>
    <property type="evidence" value="ECO:0007669"/>
    <property type="project" value="InterPro"/>
</dbReference>
<accession>A0A316WUL1</accession>
<dbReference type="CDD" id="cd07035">
    <property type="entry name" value="TPP_PYR_POX_like"/>
    <property type="match status" value="1"/>
</dbReference>
<dbReference type="GO" id="GO:0005948">
    <property type="term" value="C:acetolactate synthase complex"/>
    <property type="evidence" value="ECO:0007669"/>
    <property type="project" value="TreeGrafter"/>
</dbReference>
<comment type="caution">
    <text evidence="7">The sequence shown here is derived from an EMBL/GenBank/DDBJ whole genome shotgun (WGS) entry which is preliminary data.</text>
</comment>
<keyword evidence="2 3" id="KW-0786">Thiamine pyrophosphate</keyword>
<dbReference type="PANTHER" id="PTHR18968:SF9">
    <property type="entry name" value="3D-(3,5_4)-TRIHYDROXYCYCLOHEXANE-1,2-DIONE HYDROLASE"/>
    <property type="match status" value="1"/>
</dbReference>
<evidence type="ECO:0000259" key="5">
    <source>
        <dbReference type="Pfam" id="PF02775"/>
    </source>
</evidence>
<dbReference type="GO" id="GO:0030976">
    <property type="term" value="F:thiamine pyrophosphate binding"/>
    <property type="evidence" value="ECO:0007669"/>
    <property type="project" value="InterPro"/>
</dbReference>
<dbReference type="EMBL" id="PPED02000006">
    <property type="protein sequence ID" value="PWN65104.1"/>
    <property type="molecule type" value="Genomic_DNA"/>
</dbReference>
<proteinExistence type="inferred from homology"/>
<dbReference type="GO" id="GO:0009099">
    <property type="term" value="P:L-valine biosynthetic process"/>
    <property type="evidence" value="ECO:0007669"/>
    <property type="project" value="TreeGrafter"/>
</dbReference>
<evidence type="ECO:0000313" key="8">
    <source>
        <dbReference type="Proteomes" id="UP000236594"/>
    </source>
</evidence>
<dbReference type="Gene3D" id="3.40.50.1220">
    <property type="entry name" value="TPP-binding domain"/>
    <property type="match status" value="1"/>
</dbReference>
<dbReference type="InterPro" id="IPR011766">
    <property type="entry name" value="TPP_enzyme_TPP-bd"/>
</dbReference>
<dbReference type="GO" id="GO:0050660">
    <property type="term" value="F:flavin adenine dinucleotide binding"/>
    <property type="evidence" value="ECO:0007669"/>
    <property type="project" value="TreeGrafter"/>
</dbReference>
<evidence type="ECO:0000259" key="4">
    <source>
        <dbReference type="Pfam" id="PF00205"/>
    </source>
</evidence>